<feature type="transmembrane region" description="Helical" evidence="11">
    <location>
        <begin position="26"/>
        <end position="47"/>
    </location>
</feature>
<feature type="binding site" evidence="9">
    <location>
        <position position="121"/>
    </location>
    <ligand>
        <name>UDP-alpha-D-glucose</name>
        <dbReference type="ChEBI" id="CHEBI:58885"/>
    </ligand>
</feature>
<evidence type="ECO:0000256" key="8">
    <source>
        <dbReference type="PIRSR" id="PIRSR605150-1"/>
    </source>
</evidence>
<keyword evidence="7" id="KW-0961">Cell wall biogenesis/degradation</keyword>
<dbReference type="SUPFAM" id="SSF53448">
    <property type="entry name" value="Nucleotide-diphospho-sugar transferases"/>
    <property type="match status" value="1"/>
</dbReference>
<reference evidence="13" key="1">
    <citation type="submission" date="2025-08" db="UniProtKB">
        <authorList>
            <consortium name="RefSeq"/>
        </authorList>
    </citation>
    <scope>IDENTIFICATION</scope>
    <source>
        <tissue evidence="13">Young leaves</tissue>
    </source>
</reference>
<feature type="binding site" evidence="9">
    <location>
        <position position="120"/>
    </location>
    <ligand>
        <name>UDP-alpha-D-glucose</name>
        <dbReference type="ChEBI" id="CHEBI:58885"/>
    </ligand>
</feature>
<dbReference type="GO" id="GO:0012505">
    <property type="term" value="C:endomembrane system"/>
    <property type="evidence" value="ECO:0007669"/>
    <property type="project" value="UniProtKB-SubCell"/>
</dbReference>
<dbReference type="GO" id="GO:0071555">
    <property type="term" value="P:cell wall organization"/>
    <property type="evidence" value="ECO:0007669"/>
    <property type="project" value="UniProtKB-KW"/>
</dbReference>
<feature type="active site" evidence="8">
    <location>
        <position position="150"/>
    </location>
</feature>
<evidence type="ECO:0000256" key="5">
    <source>
        <dbReference type="ARBA" id="ARBA00022989"/>
    </source>
</evidence>
<keyword evidence="2" id="KW-0328">Glycosyltransferase</keyword>
<evidence type="ECO:0000256" key="7">
    <source>
        <dbReference type="ARBA" id="ARBA00023316"/>
    </source>
</evidence>
<feature type="transmembrane region" description="Helical" evidence="11">
    <location>
        <begin position="59"/>
        <end position="79"/>
    </location>
</feature>
<evidence type="ECO:0000256" key="6">
    <source>
        <dbReference type="ARBA" id="ARBA00023136"/>
    </source>
</evidence>
<evidence type="ECO:0000256" key="9">
    <source>
        <dbReference type="PIRSR" id="PIRSR605150-2"/>
    </source>
</evidence>
<feature type="transmembrane region" description="Helical" evidence="11">
    <location>
        <begin position="525"/>
        <end position="544"/>
    </location>
</feature>
<keyword evidence="5 11" id="KW-1133">Transmembrane helix</keyword>
<dbReference type="InterPro" id="IPR029044">
    <property type="entry name" value="Nucleotide-diphossugar_trans"/>
</dbReference>
<feature type="active site" evidence="8">
    <location>
        <position position="453"/>
    </location>
</feature>
<dbReference type="Gene3D" id="3.90.550.10">
    <property type="entry name" value="Spore Coat Polysaccharide Biosynthesis Protein SpsA, Chain A"/>
    <property type="match status" value="1"/>
</dbReference>
<evidence type="ECO:0000256" key="4">
    <source>
        <dbReference type="ARBA" id="ARBA00022692"/>
    </source>
</evidence>
<dbReference type="FunFam" id="3.90.550.10:FF:000135">
    <property type="entry name" value="Cellulose synthase-like protein G3"/>
    <property type="match status" value="1"/>
</dbReference>
<dbReference type="InterPro" id="IPR005150">
    <property type="entry name" value="Cellulose_synth"/>
</dbReference>
<dbReference type="Proteomes" id="UP000504608">
    <property type="component" value="Unplaced"/>
</dbReference>
<protein>
    <submittedName>
        <fullName evidence="13">Cellulose synthase-like protein G2 isoform X2</fullName>
    </submittedName>
</protein>
<dbReference type="Pfam" id="PF03552">
    <property type="entry name" value="Cellulose_synt"/>
    <property type="match status" value="2"/>
</dbReference>
<sequence>MDDIRARAAAKALPLNSQHISRRATVFNRFFAAIYGGAILALFYYHVASLLKPTSLGSFFVSVSLFISDIILAFMWVNAQSFRMNPLHRREYPGNLKELLKKDSDFPALDVFICTADPYKEPPINVVNTALSVMAYDYPTCKISVYVSDDGGSAMTLFAFMEAARFAAEWLPFCRENDVVDRNPAAFFVSNKDWNTRTDKMKEMYEKMKIKVENVLKKAKVGEELVNGEEERMVLDKWTNSFTPQHHPTVIHVLSENSKNADITGESLPNLIYVSRQKSKTSRHHFKAGALNTLLRVSATMTNAPIILTLDCDMYSNDPQTPARVLCYLLDAKLATHLGYVQFPQHFHGVSKNDIYGGELKRPYIINPPGMDGLLGPDYFGTGCFFVRRIFFGGPFSFQSPELSELSPNHVVGKPIKSPQILELAHRVAGCDYETNTQWGYKLGFKYGSVVEDFFSGYRFQSEGWRSVFCNPNRAAFYGDVPINLPDALNQIKRWAIGLLEVTFSNYSPITFGVRSMGLLMGLSYAHYAFWPLWSIPVAVYAFLPQLALINGAPIFPNVWDPWFLVYAFLFVGAYGQDLVEFVVVGGTFRKWWNDQRMWSVRALSCLLFGTMEFVLKSLGFSNFGFNVTSKVMDPEQSKRYEEELFEFGVFSPMFVPIATVATVNLAGGLIGIWRSCGGSGGGGWEKMLPQMLVVGFAVANCWPVYEAMALRNDGGKVPSKITFLSLFLALLICYFAAFLF</sequence>
<feature type="binding site" evidence="10">
    <location>
        <position position="287"/>
    </location>
    <ligand>
        <name>Mn(2+)</name>
        <dbReference type="ChEBI" id="CHEBI:29035"/>
    </ligand>
</feature>
<evidence type="ECO:0000313" key="13">
    <source>
        <dbReference type="RefSeq" id="XP_022985298.1"/>
    </source>
</evidence>
<evidence type="ECO:0000256" key="3">
    <source>
        <dbReference type="ARBA" id="ARBA00022679"/>
    </source>
</evidence>
<proteinExistence type="predicted"/>
<accession>A0A6J1JD85</accession>
<keyword evidence="4 11" id="KW-0812">Transmembrane</keyword>
<dbReference type="AlphaFoldDB" id="A0A6J1JD85"/>
<name>A0A6J1JD85_CUCMA</name>
<feature type="transmembrane region" description="Helical" evidence="11">
    <location>
        <begin position="718"/>
        <end position="740"/>
    </location>
</feature>
<evidence type="ECO:0000256" key="1">
    <source>
        <dbReference type="ARBA" id="ARBA00004127"/>
    </source>
</evidence>
<dbReference type="RefSeq" id="XP_022985298.1">
    <property type="nucleotide sequence ID" value="XM_023129530.1"/>
</dbReference>
<organism evidence="12 13">
    <name type="scientific">Cucurbita maxima</name>
    <name type="common">Pumpkin</name>
    <name type="synonym">Winter squash</name>
    <dbReference type="NCBI Taxonomy" id="3661"/>
    <lineage>
        <taxon>Eukaryota</taxon>
        <taxon>Viridiplantae</taxon>
        <taxon>Streptophyta</taxon>
        <taxon>Embryophyta</taxon>
        <taxon>Tracheophyta</taxon>
        <taxon>Spermatophyta</taxon>
        <taxon>Magnoliopsida</taxon>
        <taxon>eudicotyledons</taxon>
        <taxon>Gunneridae</taxon>
        <taxon>Pentapetalae</taxon>
        <taxon>rosids</taxon>
        <taxon>fabids</taxon>
        <taxon>Cucurbitales</taxon>
        <taxon>Cucurbitaceae</taxon>
        <taxon>Cucurbiteae</taxon>
        <taxon>Cucurbita</taxon>
    </lineage>
</organism>
<dbReference type="GO" id="GO:0016760">
    <property type="term" value="F:cellulose synthase (UDP-forming) activity"/>
    <property type="evidence" value="ECO:0007669"/>
    <property type="project" value="InterPro"/>
</dbReference>
<feature type="transmembrane region" description="Helical" evidence="11">
    <location>
        <begin position="688"/>
        <end position="706"/>
    </location>
</feature>
<evidence type="ECO:0000256" key="11">
    <source>
        <dbReference type="SAM" id="Phobius"/>
    </source>
</evidence>
<dbReference type="GO" id="GO:0030244">
    <property type="term" value="P:cellulose biosynthetic process"/>
    <property type="evidence" value="ECO:0007669"/>
    <property type="project" value="InterPro"/>
</dbReference>
<feature type="transmembrane region" description="Helical" evidence="11">
    <location>
        <begin position="599"/>
        <end position="616"/>
    </location>
</feature>
<feature type="binding site" evidence="9">
    <location>
        <position position="150"/>
    </location>
    <ligand>
        <name>UDP-alpha-D-glucose</name>
        <dbReference type="ChEBI" id="CHEBI:58885"/>
    </ligand>
</feature>
<keyword evidence="6 11" id="KW-0472">Membrane</keyword>
<gene>
    <name evidence="13" type="primary">LOC111483347</name>
</gene>
<evidence type="ECO:0000256" key="10">
    <source>
        <dbReference type="PIRSR" id="PIRSR605150-3"/>
    </source>
</evidence>
<evidence type="ECO:0000313" key="12">
    <source>
        <dbReference type="Proteomes" id="UP000504608"/>
    </source>
</evidence>
<keyword evidence="12" id="KW-1185">Reference proteome</keyword>
<keyword evidence="3" id="KW-0808">Transferase</keyword>
<dbReference type="GeneID" id="111483347"/>
<dbReference type="GO" id="GO:0016020">
    <property type="term" value="C:membrane"/>
    <property type="evidence" value="ECO:0007669"/>
    <property type="project" value="InterPro"/>
</dbReference>
<feature type="binding site" evidence="10">
    <location>
        <position position="311"/>
    </location>
    <ligand>
        <name>Mn(2+)</name>
        <dbReference type="ChEBI" id="CHEBI:29035"/>
    </ligand>
</feature>
<feature type="transmembrane region" description="Helical" evidence="11">
    <location>
        <begin position="564"/>
        <end position="587"/>
    </location>
</feature>
<dbReference type="PANTHER" id="PTHR13301">
    <property type="entry name" value="X-BOX TRANSCRIPTION FACTOR-RELATED"/>
    <property type="match status" value="1"/>
</dbReference>
<comment type="subcellular location">
    <subcellularLocation>
        <location evidence="1">Endomembrane system</location>
        <topology evidence="1">Multi-pass membrane protein</topology>
    </subcellularLocation>
</comment>
<feature type="transmembrane region" description="Helical" evidence="11">
    <location>
        <begin position="654"/>
        <end position="676"/>
    </location>
</feature>
<evidence type="ECO:0000256" key="2">
    <source>
        <dbReference type="ARBA" id="ARBA00022676"/>
    </source>
</evidence>